<name>A0A494XWQ3_9BACL</name>
<dbReference type="EMBL" id="RBZM01000004">
    <property type="protein sequence ID" value="RKP54952.1"/>
    <property type="molecule type" value="Genomic_DNA"/>
</dbReference>
<dbReference type="InterPro" id="IPR050583">
    <property type="entry name" value="Mycobacterial_A85_antigen"/>
</dbReference>
<evidence type="ECO:0000313" key="2">
    <source>
        <dbReference type="Proteomes" id="UP000282076"/>
    </source>
</evidence>
<dbReference type="RefSeq" id="WP_120975330.1">
    <property type="nucleotide sequence ID" value="NZ_RBZM01000004.1"/>
</dbReference>
<dbReference type="SUPFAM" id="SSF53474">
    <property type="entry name" value="alpha/beta-Hydrolases"/>
    <property type="match status" value="1"/>
</dbReference>
<dbReference type="Pfam" id="PF00756">
    <property type="entry name" value="Esterase"/>
    <property type="match status" value="1"/>
</dbReference>
<dbReference type="OrthoDB" id="9803578at2"/>
<dbReference type="InterPro" id="IPR029058">
    <property type="entry name" value="AB_hydrolase_fold"/>
</dbReference>
<dbReference type="InterPro" id="IPR000801">
    <property type="entry name" value="Esterase-like"/>
</dbReference>
<gene>
    <name evidence="1" type="ORF">D7Z26_06855</name>
</gene>
<keyword evidence="2" id="KW-1185">Reference proteome</keyword>
<proteinExistence type="predicted"/>
<evidence type="ECO:0000313" key="1">
    <source>
        <dbReference type="EMBL" id="RKP54952.1"/>
    </source>
</evidence>
<protein>
    <submittedName>
        <fullName evidence="1">Esterase family protein</fullName>
    </submittedName>
</protein>
<dbReference type="PANTHER" id="PTHR48098">
    <property type="entry name" value="ENTEROCHELIN ESTERASE-RELATED"/>
    <property type="match status" value="1"/>
</dbReference>
<dbReference type="AlphaFoldDB" id="A0A494XWQ3"/>
<sequence>MAFFQCQFDSEALQIKVSMNVILPDHKTGPHPTLYLLHGLSDDHTAWTRQTSIERYAAAKGIAVVMPAVNRSFYADMSHGAKYWTFVGEELPRIARSFFPLSAERRDNFVAGLSMGGYGALKLGLSYPERFAAAASLSGATDVHRLVVENFAGDIRLALGQPESVAGSSTDLFALAESVVDKRPIPLLYQCCGTEDFLYADNVRFRDHCLNLGLPLTYEEESGDHNWEYWDSKIQNVLNWLPLRSES</sequence>
<dbReference type="PANTHER" id="PTHR48098:SF1">
    <property type="entry name" value="DIACYLGLYCEROL ACYLTRANSFERASE_MYCOLYLTRANSFERASE AG85A"/>
    <property type="match status" value="1"/>
</dbReference>
<dbReference type="Gene3D" id="3.40.50.1820">
    <property type="entry name" value="alpha/beta hydrolase"/>
    <property type="match status" value="1"/>
</dbReference>
<reference evidence="1 2" key="1">
    <citation type="submission" date="2018-10" db="EMBL/GenBank/DDBJ databases">
        <title>Cohnella sp. M2MS4P-1, whole genome shotgun sequence.</title>
        <authorList>
            <person name="Tuo L."/>
        </authorList>
    </citation>
    <scope>NUCLEOTIDE SEQUENCE [LARGE SCALE GENOMIC DNA]</scope>
    <source>
        <strain evidence="1 2">M2MS4P-1</strain>
    </source>
</reference>
<organism evidence="1 2">
    <name type="scientific">Cohnella endophytica</name>
    <dbReference type="NCBI Taxonomy" id="2419778"/>
    <lineage>
        <taxon>Bacteria</taxon>
        <taxon>Bacillati</taxon>
        <taxon>Bacillota</taxon>
        <taxon>Bacilli</taxon>
        <taxon>Bacillales</taxon>
        <taxon>Paenibacillaceae</taxon>
        <taxon>Cohnella</taxon>
    </lineage>
</organism>
<dbReference type="Proteomes" id="UP000282076">
    <property type="component" value="Unassembled WGS sequence"/>
</dbReference>
<dbReference type="GO" id="GO:0016747">
    <property type="term" value="F:acyltransferase activity, transferring groups other than amino-acyl groups"/>
    <property type="evidence" value="ECO:0007669"/>
    <property type="project" value="TreeGrafter"/>
</dbReference>
<comment type="caution">
    <text evidence="1">The sequence shown here is derived from an EMBL/GenBank/DDBJ whole genome shotgun (WGS) entry which is preliminary data.</text>
</comment>
<accession>A0A494XWQ3</accession>